<dbReference type="EMBL" id="UATH01000001">
    <property type="protein sequence ID" value="SPY08152.1"/>
    <property type="molecule type" value="Genomic_DNA"/>
</dbReference>
<reference evidence="2 3" key="1">
    <citation type="submission" date="2018-06" db="EMBL/GenBank/DDBJ databases">
        <authorList>
            <consortium name="Pathogen Informatics"/>
            <person name="Doyle S."/>
        </authorList>
    </citation>
    <scope>NUCLEOTIDE SEQUENCE [LARGE SCALE GENOMIC DNA]</scope>
    <source>
        <strain evidence="2 3">NCTC11009</strain>
    </source>
</reference>
<dbReference type="InterPro" id="IPR029045">
    <property type="entry name" value="ClpP/crotonase-like_dom_sf"/>
</dbReference>
<sequence>MDEALKKLGESVQRLEQSGVDLIAYCGPITIGGYHEVCDILEQKSNEKVILFLCTFGGDPNAGYRIARAITHHYGTDNFSIAIPTDCKSAGTLVCIAASELIFFNKGELGPLDTQIFKQDEIFQRSSGLDLLRGMSYLNSEASKLFQNYLHDISRRGGISTKSASEIAVNMVKGLYTPMYAQIDPLRLGEMQAALQIAFEYGTRLNDKSKSLQQDGLTRLIHEYPTHGFAIDRAEARTLFRCVNPPSEDVRTIGDLVANFIWNDGFIPRPKIFNLTKDFTQSNNGGSTDEHHGDGIPKDIEKSEDSDEPES</sequence>
<dbReference type="GO" id="GO:0016020">
    <property type="term" value="C:membrane"/>
    <property type="evidence" value="ECO:0007669"/>
    <property type="project" value="InterPro"/>
</dbReference>
<dbReference type="SUPFAM" id="SSF52096">
    <property type="entry name" value="ClpP/crotonase"/>
    <property type="match status" value="1"/>
</dbReference>
<evidence type="ECO:0000313" key="2">
    <source>
        <dbReference type="EMBL" id="SPY08152.1"/>
    </source>
</evidence>
<feature type="region of interest" description="Disordered" evidence="1">
    <location>
        <begin position="281"/>
        <end position="311"/>
    </location>
</feature>
<organism evidence="2 3">
    <name type="scientific">Oligella urethralis</name>
    <dbReference type="NCBI Taxonomy" id="90245"/>
    <lineage>
        <taxon>Bacteria</taxon>
        <taxon>Pseudomonadati</taxon>
        <taxon>Pseudomonadota</taxon>
        <taxon>Betaproteobacteria</taxon>
        <taxon>Burkholderiales</taxon>
        <taxon>Alcaligenaceae</taxon>
        <taxon>Oligella</taxon>
    </lineage>
</organism>
<gene>
    <name evidence="2" type="ORF">NCTC11009_01373</name>
</gene>
<accession>A0A2X1ULV4</accession>
<name>A0A2X1ULV4_9BURK</name>
<proteinExistence type="predicted"/>
<dbReference type="InterPro" id="IPR002825">
    <property type="entry name" value="Pept_S49_ser-pept_pro"/>
</dbReference>
<dbReference type="RefSeq" id="WP_070469693.1">
    <property type="nucleotide sequence ID" value="NZ_UATH01000001.1"/>
</dbReference>
<protein>
    <submittedName>
        <fullName evidence="2">Serine dehydrogenase proteinase</fullName>
    </submittedName>
</protein>
<dbReference type="AlphaFoldDB" id="A0A2X1ULV4"/>
<dbReference type="PANTHER" id="PTHR35984:SF1">
    <property type="entry name" value="PERIPLASMIC SERINE PROTEASE"/>
    <property type="match status" value="1"/>
</dbReference>
<evidence type="ECO:0000313" key="3">
    <source>
        <dbReference type="Proteomes" id="UP000250242"/>
    </source>
</evidence>
<feature type="compositionally biased region" description="Basic and acidic residues" evidence="1">
    <location>
        <begin position="288"/>
        <end position="303"/>
    </location>
</feature>
<dbReference type="PANTHER" id="PTHR35984">
    <property type="entry name" value="PERIPLASMIC SERINE PROTEASE"/>
    <property type="match status" value="1"/>
</dbReference>
<dbReference type="Proteomes" id="UP000250242">
    <property type="component" value="Unassembled WGS sequence"/>
</dbReference>
<evidence type="ECO:0000256" key="1">
    <source>
        <dbReference type="SAM" id="MobiDB-lite"/>
    </source>
</evidence>